<keyword evidence="7" id="KW-1185">Reference proteome</keyword>
<name>A0ABD2FWX7_PAGBO</name>
<comment type="caution">
    <text evidence="6">The sequence shown here is derived from an EMBL/GenBank/DDBJ whole genome shotgun (WGS) entry which is preliminary data.</text>
</comment>
<evidence type="ECO:0000313" key="6">
    <source>
        <dbReference type="EMBL" id="KAL3045941.1"/>
    </source>
</evidence>
<dbReference type="InterPro" id="IPR013830">
    <property type="entry name" value="SGNH_hydro"/>
</dbReference>
<organism evidence="6 7">
    <name type="scientific">Pagothenia borchgrevinki</name>
    <name type="common">Bald rockcod</name>
    <name type="synonym">Trematomus borchgrevinki</name>
    <dbReference type="NCBI Taxonomy" id="8213"/>
    <lineage>
        <taxon>Eukaryota</taxon>
        <taxon>Metazoa</taxon>
        <taxon>Chordata</taxon>
        <taxon>Craniata</taxon>
        <taxon>Vertebrata</taxon>
        <taxon>Euteleostomi</taxon>
        <taxon>Actinopterygii</taxon>
        <taxon>Neopterygii</taxon>
        <taxon>Teleostei</taxon>
        <taxon>Neoteleostei</taxon>
        <taxon>Acanthomorphata</taxon>
        <taxon>Eupercaria</taxon>
        <taxon>Perciformes</taxon>
        <taxon>Notothenioidei</taxon>
        <taxon>Nototheniidae</taxon>
        <taxon>Pagothenia</taxon>
    </lineage>
</organism>
<evidence type="ECO:0000259" key="5">
    <source>
        <dbReference type="Pfam" id="PF13472"/>
    </source>
</evidence>
<evidence type="ECO:0000256" key="1">
    <source>
        <dbReference type="ARBA" id="ARBA00013201"/>
    </source>
</evidence>
<comment type="catalytic activity">
    <reaction evidence="3">
        <text>1-O-hexadecyl-2-acetyl-sn-glycero-3-phosphate + H2O = 1-O-hexadecyl-sn-glycero-3-phosphate + acetate + H(+)</text>
        <dbReference type="Rhea" id="RHEA:41704"/>
        <dbReference type="ChEBI" id="CHEBI:15377"/>
        <dbReference type="ChEBI" id="CHEBI:15378"/>
        <dbReference type="ChEBI" id="CHEBI:30089"/>
        <dbReference type="ChEBI" id="CHEBI:77580"/>
        <dbReference type="ChEBI" id="CHEBI:78385"/>
    </reaction>
    <physiologicalReaction direction="left-to-right" evidence="3">
        <dbReference type="Rhea" id="RHEA:41705"/>
    </physiologicalReaction>
</comment>
<reference evidence="6 7" key="2">
    <citation type="journal article" date="2024" name="G3 (Bethesda)">
        <title>The genome of the cryopelagic Antarctic bald notothen, Trematomus borchgrevinki.</title>
        <authorList>
            <person name="Rayamajhi N."/>
            <person name="Rivera-Colon A.G."/>
            <person name="Minhas B.F."/>
            <person name="Cheng C.C."/>
            <person name="Catchen J.M."/>
        </authorList>
    </citation>
    <scope>NUCLEOTIDE SEQUENCE [LARGE SCALE GENOMIC DNA]</scope>
    <source>
        <strain evidence="6">AGRC-2024</strain>
    </source>
</reference>
<dbReference type="EC" id="3.1.1.47" evidence="1"/>
<evidence type="ECO:0000313" key="7">
    <source>
        <dbReference type="Proteomes" id="UP001619887"/>
    </source>
</evidence>
<evidence type="ECO:0000256" key="2">
    <source>
        <dbReference type="ARBA" id="ARBA00023721"/>
    </source>
</evidence>
<dbReference type="EMBL" id="JBIYXZ010002086">
    <property type="protein sequence ID" value="KAL3045941.1"/>
    <property type="molecule type" value="Genomic_DNA"/>
</dbReference>
<dbReference type="Proteomes" id="UP001619887">
    <property type="component" value="Unassembled WGS sequence"/>
</dbReference>
<reference evidence="6 7" key="1">
    <citation type="journal article" date="2022" name="G3 (Bethesda)">
        <title>Evaluating Illumina-, Nanopore-, and PacBio-based genome assembly strategies with the bald notothen, Trematomus borchgrevinki.</title>
        <authorList>
            <person name="Rayamajhi N."/>
            <person name="Cheng C.C."/>
            <person name="Catchen J.M."/>
        </authorList>
    </citation>
    <scope>NUCLEOTIDE SEQUENCE [LARGE SCALE GENOMIC DNA]</scope>
    <source>
        <strain evidence="6">AGRC-2024</strain>
    </source>
</reference>
<dbReference type="InterPro" id="IPR036514">
    <property type="entry name" value="SGNH_hydro_sf"/>
</dbReference>
<dbReference type="Pfam" id="PF13472">
    <property type="entry name" value="Lipase_GDSL_2"/>
    <property type="match status" value="1"/>
</dbReference>
<evidence type="ECO:0000256" key="4">
    <source>
        <dbReference type="ARBA" id="ARBA00048078"/>
    </source>
</evidence>
<dbReference type="Gene3D" id="3.40.50.1110">
    <property type="entry name" value="SGNH hydrolase"/>
    <property type="match status" value="1"/>
</dbReference>
<accession>A0ABD2FWX7</accession>
<evidence type="ECO:0000256" key="3">
    <source>
        <dbReference type="ARBA" id="ARBA00035804"/>
    </source>
</evidence>
<comment type="catalytic activity">
    <reaction evidence="4">
        <text>a 1-O-alkyl-2-acetyl-sn-glycero-3-phosphocholine + H2O = a 1-O-alkyl-sn-glycero-3-phosphocholine + acetate + H(+)</text>
        <dbReference type="Rhea" id="RHEA:17777"/>
        <dbReference type="ChEBI" id="CHEBI:15377"/>
        <dbReference type="ChEBI" id="CHEBI:15378"/>
        <dbReference type="ChEBI" id="CHEBI:30089"/>
        <dbReference type="ChEBI" id="CHEBI:30909"/>
        <dbReference type="ChEBI" id="CHEBI:36707"/>
        <dbReference type="EC" id="3.1.1.47"/>
    </reaction>
    <physiologicalReaction direction="left-to-right" evidence="4">
        <dbReference type="Rhea" id="RHEA:17778"/>
    </physiologicalReaction>
</comment>
<sequence>MCRGVEEHIPNMTAAYVHPDTFLRRRLEQHAWRFDRVAGEALVVVHIGTNDVASGLSPAAIVGQMEALIDRIQHGHAEPLYVAVCSILPRPVDNDSTMGTVRETNRRFRHLCQRKRDTLYLPTEKHFVGHRNILKSYFSRDGLHLNVKGKIIFFTYLKTFLWHFCKHS</sequence>
<feature type="domain" description="SGNH hydrolase-type esterase" evidence="5">
    <location>
        <begin position="26"/>
        <end position="149"/>
    </location>
</feature>
<proteinExistence type="predicted"/>
<dbReference type="SUPFAM" id="SSF52266">
    <property type="entry name" value="SGNH hydrolase"/>
    <property type="match status" value="1"/>
</dbReference>
<comment type="catalytic activity">
    <reaction evidence="2">
        <text>1-O-hexadecyl-2-acetyl-sn-glycero-3-phosphocholine + H2O = 1-O-hexadecyl-sn-glycero-3-phosphocholine + acetate + H(+)</text>
        <dbReference type="Rhea" id="RHEA:40479"/>
        <dbReference type="ChEBI" id="CHEBI:15377"/>
        <dbReference type="ChEBI" id="CHEBI:15378"/>
        <dbReference type="ChEBI" id="CHEBI:30089"/>
        <dbReference type="ChEBI" id="CHEBI:44811"/>
        <dbReference type="ChEBI" id="CHEBI:64496"/>
    </reaction>
    <physiologicalReaction direction="left-to-right" evidence="2">
        <dbReference type="Rhea" id="RHEA:40480"/>
    </physiologicalReaction>
</comment>
<dbReference type="AlphaFoldDB" id="A0ABD2FWX7"/>
<dbReference type="GO" id="GO:0003847">
    <property type="term" value="F:1-alkyl-2-acetylglycerophosphocholine esterase activity"/>
    <property type="evidence" value="ECO:0007669"/>
    <property type="project" value="UniProtKB-EC"/>
</dbReference>
<protein>
    <recommendedName>
        <fullName evidence="1">1-alkyl-2-acetylglycerophosphocholine esterase</fullName>
        <ecNumber evidence="1">3.1.1.47</ecNumber>
    </recommendedName>
</protein>
<gene>
    <name evidence="6" type="ORF">OYC64_014070</name>
</gene>